<evidence type="ECO:0000256" key="2">
    <source>
        <dbReference type="ARBA" id="ARBA00008973"/>
    </source>
</evidence>
<evidence type="ECO:0000256" key="1">
    <source>
        <dbReference type="ARBA" id="ARBA00004635"/>
    </source>
</evidence>
<proteinExistence type="inferred from homology"/>
<keyword evidence="8" id="KW-1185">Reference proteome</keyword>
<comment type="similarity">
    <text evidence="2">Belongs to the NlpA lipoprotein family.</text>
</comment>
<sequence length="210" mass="23584">MNYNSLNTPLNNDEIDGNLIQHQYFMQVFNDANKGDLVIAQPVYHSKFAIFSEKYETINDIPNGETIYLPLDTVNLSRALILLETAGLITLKDGIVKTSSTLDDIAANPKNLVWDQSAINVTPAKYRDSGRGLAIMYPSYVISSLGSYDEGEIYMNEPLNDLTKTYAISFVVKASRLNDDDIQTFIKHLTSDKVRQWIIDQYGFAAIPAF</sequence>
<evidence type="ECO:0000256" key="6">
    <source>
        <dbReference type="ARBA" id="ARBA00023288"/>
    </source>
</evidence>
<gene>
    <name evidence="7" type="ORF">NCTC10172_01414</name>
</gene>
<dbReference type="SUPFAM" id="SSF53850">
    <property type="entry name" value="Periplasmic binding protein-like II"/>
    <property type="match status" value="1"/>
</dbReference>
<comment type="subcellular location">
    <subcellularLocation>
        <location evidence="1">Membrane</location>
        <topology evidence="1">Lipid-anchor</topology>
    </subcellularLocation>
</comment>
<keyword evidence="6" id="KW-0449">Lipoprotein</keyword>
<keyword evidence="3" id="KW-0732">Signal</keyword>
<dbReference type="Pfam" id="PF03180">
    <property type="entry name" value="Lipoprotein_9"/>
    <property type="match status" value="1"/>
</dbReference>
<dbReference type="InterPro" id="IPR004872">
    <property type="entry name" value="Lipoprotein_NlpA"/>
</dbReference>
<dbReference type="AlphaFoldDB" id="A0A449BLN7"/>
<dbReference type="KEGG" id="ahk:NCTC10172_01414"/>
<evidence type="ECO:0000256" key="5">
    <source>
        <dbReference type="ARBA" id="ARBA00023139"/>
    </source>
</evidence>
<dbReference type="PANTHER" id="PTHR30429:SF0">
    <property type="entry name" value="METHIONINE-BINDING LIPOPROTEIN METQ"/>
    <property type="match status" value="1"/>
</dbReference>
<dbReference type="EMBL" id="LR215050">
    <property type="protein sequence ID" value="VEU83338.1"/>
    <property type="molecule type" value="Genomic_DNA"/>
</dbReference>
<name>A0A449BLN7_9MOLU</name>
<evidence type="ECO:0000256" key="4">
    <source>
        <dbReference type="ARBA" id="ARBA00023136"/>
    </source>
</evidence>
<evidence type="ECO:0000313" key="7">
    <source>
        <dbReference type="EMBL" id="VEU83338.1"/>
    </source>
</evidence>
<dbReference type="Proteomes" id="UP000290909">
    <property type="component" value="Chromosome"/>
</dbReference>
<dbReference type="GO" id="GO:0016020">
    <property type="term" value="C:membrane"/>
    <property type="evidence" value="ECO:0007669"/>
    <property type="project" value="UniProtKB-SubCell"/>
</dbReference>
<keyword evidence="4" id="KW-0472">Membrane</keyword>
<dbReference type="STRING" id="1408416.GCA_000702765_00577"/>
<dbReference type="Gene3D" id="3.40.190.10">
    <property type="entry name" value="Periplasmic binding protein-like II"/>
    <property type="match status" value="2"/>
</dbReference>
<organism evidence="7 8">
    <name type="scientific">Acholeplasma hippikon</name>
    <dbReference type="NCBI Taxonomy" id="264636"/>
    <lineage>
        <taxon>Bacteria</taxon>
        <taxon>Bacillati</taxon>
        <taxon>Mycoplasmatota</taxon>
        <taxon>Mollicutes</taxon>
        <taxon>Acholeplasmatales</taxon>
        <taxon>Acholeplasmataceae</taxon>
        <taxon>Acholeplasma</taxon>
    </lineage>
</organism>
<evidence type="ECO:0000313" key="8">
    <source>
        <dbReference type="Proteomes" id="UP000290909"/>
    </source>
</evidence>
<accession>A0A449BLN7</accession>
<evidence type="ECO:0000256" key="3">
    <source>
        <dbReference type="ARBA" id="ARBA00022729"/>
    </source>
</evidence>
<dbReference type="PANTHER" id="PTHR30429">
    <property type="entry name" value="D-METHIONINE-BINDING LIPOPROTEIN METQ"/>
    <property type="match status" value="1"/>
</dbReference>
<protein>
    <submittedName>
        <fullName evidence="7">29 kDa protein</fullName>
    </submittedName>
</protein>
<reference evidence="7 8" key="1">
    <citation type="submission" date="2019-01" db="EMBL/GenBank/DDBJ databases">
        <authorList>
            <consortium name="Pathogen Informatics"/>
        </authorList>
    </citation>
    <scope>NUCLEOTIDE SEQUENCE [LARGE SCALE GENOMIC DNA]</scope>
    <source>
        <strain evidence="7 8">NCTC10172</strain>
    </source>
</reference>
<keyword evidence="5" id="KW-0564">Palmitate</keyword>